<name>A0A9W8BAE6_9FUNG</name>
<protein>
    <submittedName>
        <fullName evidence="2">Uncharacterized protein</fullName>
    </submittedName>
</protein>
<dbReference type="EMBL" id="JANBQB010000046">
    <property type="protein sequence ID" value="KAJ1983636.1"/>
    <property type="molecule type" value="Genomic_DNA"/>
</dbReference>
<accession>A0A9W8BAE6</accession>
<keyword evidence="1" id="KW-0472">Membrane</keyword>
<keyword evidence="3" id="KW-1185">Reference proteome</keyword>
<reference evidence="2" key="1">
    <citation type="submission" date="2022-07" db="EMBL/GenBank/DDBJ databases">
        <title>Phylogenomic reconstructions and comparative analyses of Kickxellomycotina fungi.</title>
        <authorList>
            <person name="Reynolds N.K."/>
            <person name="Stajich J.E."/>
            <person name="Barry K."/>
            <person name="Grigoriev I.V."/>
            <person name="Crous P."/>
            <person name="Smith M.E."/>
        </authorList>
    </citation>
    <scope>NUCLEOTIDE SEQUENCE</scope>
    <source>
        <strain evidence="2">RSA 567</strain>
    </source>
</reference>
<sequence>MSRFCPLLDSCFRVIPLRPATIILATLFTVVHLASLFDWSRPHPYMYQSFNLVGLLISGAGLYGAIKYNVLQLRIFGLYLWVGATLSVFGYVFTLLLALLPKGRAKMCHVISHQPGVTFGYEQCLDNFWKAALVVFPVLCALVALKIYMTLVAWSYYRKVANSQGVVDEAERGHYAPLAGQEDV</sequence>
<proteinExistence type="predicted"/>
<feature type="transmembrane region" description="Helical" evidence="1">
    <location>
        <begin position="45"/>
        <end position="66"/>
    </location>
</feature>
<keyword evidence="1" id="KW-1133">Transmembrane helix</keyword>
<gene>
    <name evidence="2" type="ORF">H4R34_001150</name>
</gene>
<evidence type="ECO:0000313" key="2">
    <source>
        <dbReference type="EMBL" id="KAJ1983636.1"/>
    </source>
</evidence>
<evidence type="ECO:0000256" key="1">
    <source>
        <dbReference type="SAM" id="Phobius"/>
    </source>
</evidence>
<comment type="caution">
    <text evidence="2">The sequence shown here is derived from an EMBL/GenBank/DDBJ whole genome shotgun (WGS) entry which is preliminary data.</text>
</comment>
<keyword evidence="1" id="KW-0812">Transmembrane</keyword>
<dbReference type="OrthoDB" id="5534594at2759"/>
<evidence type="ECO:0000313" key="3">
    <source>
        <dbReference type="Proteomes" id="UP001151582"/>
    </source>
</evidence>
<feature type="transmembrane region" description="Helical" evidence="1">
    <location>
        <begin position="78"/>
        <end position="100"/>
    </location>
</feature>
<feature type="transmembrane region" description="Helical" evidence="1">
    <location>
        <begin position="128"/>
        <end position="149"/>
    </location>
</feature>
<feature type="transmembrane region" description="Helical" evidence="1">
    <location>
        <begin position="20"/>
        <end position="39"/>
    </location>
</feature>
<dbReference type="AlphaFoldDB" id="A0A9W8BAE6"/>
<dbReference type="Proteomes" id="UP001151582">
    <property type="component" value="Unassembled WGS sequence"/>
</dbReference>
<organism evidence="2 3">
    <name type="scientific">Dimargaris verticillata</name>
    <dbReference type="NCBI Taxonomy" id="2761393"/>
    <lineage>
        <taxon>Eukaryota</taxon>
        <taxon>Fungi</taxon>
        <taxon>Fungi incertae sedis</taxon>
        <taxon>Zoopagomycota</taxon>
        <taxon>Kickxellomycotina</taxon>
        <taxon>Dimargaritomycetes</taxon>
        <taxon>Dimargaritales</taxon>
        <taxon>Dimargaritaceae</taxon>
        <taxon>Dimargaris</taxon>
    </lineage>
</organism>